<dbReference type="PANTHER" id="PTHR11108">
    <property type="entry name" value="FERROCHELATASE"/>
    <property type="match status" value="1"/>
</dbReference>
<name>A0A5B6VGC5_9ROSI</name>
<evidence type="ECO:0000313" key="2">
    <source>
        <dbReference type="EMBL" id="KAA3468239.1"/>
    </source>
</evidence>
<dbReference type="PANTHER" id="PTHR11108:SF4">
    <property type="entry name" value="FERROCHELATASE-1, CHLOROPLASTIC_MITOCHONDRIAL"/>
    <property type="match status" value="1"/>
</dbReference>
<organism evidence="2 3">
    <name type="scientific">Gossypium australe</name>
    <dbReference type="NCBI Taxonomy" id="47621"/>
    <lineage>
        <taxon>Eukaryota</taxon>
        <taxon>Viridiplantae</taxon>
        <taxon>Streptophyta</taxon>
        <taxon>Embryophyta</taxon>
        <taxon>Tracheophyta</taxon>
        <taxon>Spermatophyta</taxon>
        <taxon>Magnoliopsida</taxon>
        <taxon>eudicotyledons</taxon>
        <taxon>Gunneridae</taxon>
        <taxon>Pentapetalae</taxon>
        <taxon>rosids</taxon>
        <taxon>malvids</taxon>
        <taxon>Malvales</taxon>
        <taxon>Malvaceae</taxon>
        <taxon>Malvoideae</taxon>
        <taxon>Gossypium</taxon>
    </lineage>
</organism>
<dbReference type="AlphaFoldDB" id="A0A5B6VGC5"/>
<comment type="caution">
    <text evidence="2">The sequence shown here is derived from an EMBL/GenBank/DDBJ whole genome shotgun (WGS) entry which is preliminary data.</text>
</comment>
<dbReference type="EMBL" id="SMMG02000006">
    <property type="protein sequence ID" value="KAA3468239.1"/>
    <property type="molecule type" value="Genomic_DNA"/>
</dbReference>
<proteinExistence type="inferred from homology"/>
<dbReference type="Proteomes" id="UP000325315">
    <property type="component" value="Unassembled WGS sequence"/>
</dbReference>
<dbReference type="OrthoDB" id="1323at2759"/>
<evidence type="ECO:0000256" key="1">
    <source>
        <dbReference type="RuleBase" id="RU004185"/>
    </source>
</evidence>
<dbReference type="GO" id="GO:0005739">
    <property type="term" value="C:mitochondrion"/>
    <property type="evidence" value="ECO:0007669"/>
    <property type="project" value="TreeGrafter"/>
</dbReference>
<comment type="similarity">
    <text evidence="1">Belongs to the ferrochelatase family.</text>
</comment>
<dbReference type="InterPro" id="IPR001015">
    <property type="entry name" value="Ferrochelatase"/>
</dbReference>
<protein>
    <submittedName>
        <fullName evidence="2">Ferrochelatase</fullName>
    </submittedName>
</protein>
<dbReference type="SUPFAM" id="SSF53800">
    <property type="entry name" value="Chelatase"/>
    <property type="match status" value="1"/>
</dbReference>
<reference evidence="3" key="1">
    <citation type="journal article" date="2019" name="Plant Biotechnol. J.">
        <title>Genome sequencing of the Australian wild diploid species Gossypium australe highlights disease resistance and delayed gland morphogenesis.</title>
        <authorList>
            <person name="Cai Y."/>
            <person name="Cai X."/>
            <person name="Wang Q."/>
            <person name="Wang P."/>
            <person name="Zhang Y."/>
            <person name="Cai C."/>
            <person name="Xu Y."/>
            <person name="Wang K."/>
            <person name="Zhou Z."/>
            <person name="Wang C."/>
            <person name="Geng S."/>
            <person name="Li B."/>
            <person name="Dong Q."/>
            <person name="Hou Y."/>
            <person name="Wang H."/>
            <person name="Ai P."/>
            <person name="Liu Z."/>
            <person name="Yi F."/>
            <person name="Sun M."/>
            <person name="An G."/>
            <person name="Cheng J."/>
            <person name="Zhang Y."/>
            <person name="Shi Q."/>
            <person name="Xie Y."/>
            <person name="Shi X."/>
            <person name="Chang Y."/>
            <person name="Huang F."/>
            <person name="Chen Y."/>
            <person name="Hong S."/>
            <person name="Mi L."/>
            <person name="Sun Q."/>
            <person name="Zhang L."/>
            <person name="Zhou B."/>
            <person name="Peng R."/>
            <person name="Zhang X."/>
            <person name="Liu F."/>
        </authorList>
    </citation>
    <scope>NUCLEOTIDE SEQUENCE [LARGE SCALE GENOMIC DNA]</scope>
    <source>
        <strain evidence="3">cv. PA1801</strain>
    </source>
</reference>
<dbReference type="Pfam" id="PF00762">
    <property type="entry name" value="Ferrochelatase"/>
    <property type="match status" value="1"/>
</dbReference>
<accession>A0A5B6VGC5</accession>
<sequence>MEAAAASLSGSNIFHCNYRFSRSINRSRYIASGSRYFSNSDVNTQNHSVFKGPNLSNVQIQKRNLRLQTNCALGVCTFPENVMESHHSHVVEEKLGVLLLNLGGPETLNDVQPFLYNLFADPDIIRLPRLLRFLQRPLAKLISVLRAPKSKEGYAAIGGGSPLRKITDEQARIEILHCRKIGILKNFLDVDALSLILFFPRSGPCYDLCFTALVLYASRIWVQADALRMALEAKNIRANVYVGMRYWFPFTEEAIEQVWHFDGQAKLHSF</sequence>
<dbReference type="CDD" id="cd03411">
    <property type="entry name" value="Ferrochelatase_N"/>
    <property type="match status" value="1"/>
</dbReference>
<evidence type="ECO:0000313" key="3">
    <source>
        <dbReference type="Proteomes" id="UP000325315"/>
    </source>
</evidence>
<dbReference type="Gene3D" id="3.40.50.1400">
    <property type="match status" value="2"/>
</dbReference>
<dbReference type="InterPro" id="IPR033659">
    <property type="entry name" value="Ferrochelatase_N"/>
</dbReference>
<dbReference type="GO" id="GO:0006783">
    <property type="term" value="P:heme biosynthetic process"/>
    <property type="evidence" value="ECO:0007669"/>
    <property type="project" value="InterPro"/>
</dbReference>
<keyword evidence="3" id="KW-1185">Reference proteome</keyword>
<gene>
    <name evidence="2" type="primary">hemH</name>
    <name evidence="2" type="ORF">EPI10_014153</name>
</gene>
<dbReference type="GO" id="GO:0004325">
    <property type="term" value="F:ferrochelatase activity"/>
    <property type="evidence" value="ECO:0007669"/>
    <property type="project" value="InterPro"/>
</dbReference>